<gene>
    <name evidence="2" type="ORF">OCBIM_22017645mg</name>
</gene>
<evidence type="ECO:0000256" key="1">
    <source>
        <dbReference type="SAM" id="Phobius"/>
    </source>
</evidence>
<name>A0A0L8HCH3_OCTBM</name>
<dbReference type="AlphaFoldDB" id="A0A0L8HCH3"/>
<keyword evidence="1" id="KW-0812">Transmembrane</keyword>
<proteinExistence type="predicted"/>
<protein>
    <submittedName>
        <fullName evidence="2">Uncharacterized protein</fullName>
    </submittedName>
</protein>
<evidence type="ECO:0000313" key="2">
    <source>
        <dbReference type="EMBL" id="KOF86991.1"/>
    </source>
</evidence>
<organism evidence="2">
    <name type="scientific">Octopus bimaculoides</name>
    <name type="common">California two-spotted octopus</name>
    <dbReference type="NCBI Taxonomy" id="37653"/>
    <lineage>
        <taxon>Eukaryota</taxon>
        <taxon>Metazoa</taxon>
        <taxon>Spiralia</taxon>
        <taxon>Lophotrochozoa</taxon>
        <taxon>Mollusca</taxon>
        <taxon>Cephalopoda</taxon>
        <taxon>Coleoidea</taxon>
        <taxon>Octopodiformes</taxon>
        <taxon>Octopoda</taxon>
        <taxon>Incirrata</taxon>
        <taxon>Octopodidae</taxon>
        <taxon>Octopus</taxon>
    </lineage>
</organism>
<feature type="transmembrane region" description="Helical" evidence="1">
    <location>
        <begin position="47"/>
        <end position="70"/>
    </location>
</feature>
<dbReference type="EMBL" id="KQ418523">
    <property type="protein sequence ID" value="KOF86991.1"/>
    <property type="molecule type" value="Genomic_DNA"/>
</dbReference>
<keyword evidence="1" id="KW-0472">Membrane</keyword>
<sequence>MTGISRATLQRLVLVRVTSWREDRDMEKKSSQPETLDFVSSRGIRNCLLLTQISSCYFLDSIYLFIFYFADKCQRITEDYFAISY</sequence>
<keyword evidence="1" id="KW-1133">Transmembrane helix</keyword>
<reference evidence="2" key="1">
    <citation type="submission" date="2015-07" db="EMBL/GenBank/DDBJ databases">
        <title>MeaNS - Measles Nucleotide Surveillance Program.</title>
        <authorList>
            <person name="Tran T."/>
            <person name="Druce J."/>
        </authorList>
    </citation>
    <scope>NUCLEOTIDE SEQUENCE</scope>
    <source>
        <strain evidence="2">UCB-OBI-ISO-001</strain>
        <tissue evidence="2">Gonad</tissue>
    </source>
</reference>
<accession>A0A0L8HCH3</accession>